<dbReference type="OMA" id="WDPENEF"/>
<accession>A0A074Y4J0</accession>
<feature type="chain" id="PRO_5001702968" description="ASST-domain-containing protein" evidence="3">
    <location>
        <begin position="17"/>
        <end position="616"/>
    </location>
</feature>
<sequence length="616" mass="68650">MQSSWICLFLTAAVSALTVFPSTDRESHVRLHTLPQFRPPLLNVTVYDQEKVSPGYIFVGPYSQLAAKQITDLAEAYTTGPTIFDSTGQLIWVGSTIFPGRDAYDFKTVTIRGETMLSYIISPNEFYPDHPQGKAVLVNDRFELVNTTLPLFDTPEINIHEYRVIDDGLSVLMLYSEPVLVNKTWIQDDGIAEVNLTSGATLFRWSALEHIPLNASNFHLPKVGSTTQKRGFDWFHANSIDKNADGDYLLSSRHASSIYKISGSDGSVMWELSGKSHDIDHSNGFNFSWQHDARFRYEDKTKTIISFFDNAGVGINEEGKTTGNWSRAVVVELNTSVKPMTTRVLHSYDRPDHQISIARGNTQTLPNDNVFIGWATHGLISELTLDGTPVMEAKFQDGTMSTYRSYKFNFTGKPHLPPVVKSIVHGTSPKTANTFHYFSWNGATEVRSWNIYGASKNDSGSFSLLASVEKTDFETMFMTTGFMAFVYVEAVGVDGIMMRKSIPTASEVPRTWIGTFCTPDGVCNIKEHDGSNGKSGAAEDSSAQSQDDKYASLTPIGDDSVGNIHPGHVPGPHPLHRVMEDRALISGIGLMIVLVLVYFLTRFYRRRNTVRYQHVE</sequence>
<dbReference type="InterPro" id="IPR053143">
    <property type="entry name" value="Arylsulfate_ST"/>
</dbReference>
<dbReference type="GeneID" id="25364547"/>
<protein>
    <recommendedName>
        <fullName evidence="6">ASST-domain-containing protein</fullName>
    </recommendedName>
</protein>
<dbReference type="Proteomes" id="UP000030641">
    <property type="component" value="Unassembled WGS sequence"/>
</dbReference>
<dbReference type="EMBL" id="KL584769">
    <property type="protein sequence ID" value="KEQ92693.1"/>
    <property type="molecule type" value="Genomic_DNA"/>
</dbReference>
<evidence type="ECO:0000313" key="4">
    <source>
        <dbReference type="EMBL" id="KEQ92693.1"/>
    </source>
</evidence>
<keyword evidence="2" id="KW-0472">Membrane</keyword>
<reference evidence="4 5" key="1">
    <citation type="journal article" date="2014" name="BMC Genomics">
        <title>Genome sequencing of four Aureobasidium pullulans varieties: biotechnological potential, stress tolerance, and description of new species.</title>
        <authorList>
            <person name="Gostin Ar C."/>
            <person name="Ohm R.A."/>
            <person name="Kogej T."/>
            <person name="Sonjak S."/>
            <person name="Turk M."/>
            <person name="Zajc J."/>
            <person name="Zalar P."/>
            <person name="Grube M."/>
            <person name="Sun H."/>
            <person name="Han J."/>
            <person name="Sharma A."/>
            <person name="Chiniquy J."/>
            <person name="Ngan C.Y."/>
            <person name="Lipzen A."/>
            <person name="Barry K."/>
            <person name="Grigoriev I.V."/>
            <person name="Gunde-Cimerman N."/>
        </authorList>
    </citation>
    <scope>NUCLEOTIDE SEQUENCE [LARGE SCALE GENOMIC DNA]</scope>
    <source>
        <strain evidence="4 5">EXF-2481</strain>
    </source>
</reference>
<feature type="region of interest" description="Disordered" evidence="1">
    <location>
        <begin position="528"/>
        <end position="552"/>
    </location>
</feature>
<dbReference type="InterPro" id="IPR039535">
    <property type="entry name" value="ASST-like"/>
</dbReference>
<keyword evidence="3" id="KW-0732">Signal</keyword>
<feature type="transmembrane region" description="Helical" evidence="2">
    <location>
        <begin position="583"/>
        <end position="601"/>
    </location>
</feature>
<dbReference type="RefSeq" id="XP_013341134.1">
    <property type="nucleotide sequence ID" value="XM_013485680.1"/>
</dbReference>
<evidence type="ECO:0000256" key="1">
    <source>
        <dbReference type="SAM" id="MobiDB-lite"/>
    </source>
</evidence>
<gene>
    <name evidence="4" type="ORF">AUEXF2481DRAFT_31937</name>
</gene>
<dbReference type="PANTHER" id="PTHR35340">
    <property type="entry name" value="PQQ ENZYME REPEAT PROTEIN-RELATED"/>
    <property type="match status" value="1"/>
</dbReference>
<organism evidence="4 5">
    <name type="scientific">Aureobasidium subglaciale (strain EXF-2481)</name>
    <name type="common">Aureobasidium pullulans var. subglaciale</name>
    <dbReference type="NCBI Taxonomy" id="1043005"/>
    <lineage>
        <taxon>Eukaryota</taxon>
        <taxon>Fungi</taxon>
        <taxon>Dikarya</taxon>
        <taxon>Ascomycota</taxon>
        <taxon>Pezizomycotina</taxon>
        <taxon>Dothideomycetes</taxon>
        <taxon>Dothideomycetidae</taxon>
        <taxon>Dothideales</taxon>
        <taxon>Saccotheciaceae</taxon>
        <taxon>Aureobasidium</taxon>
    </lineage>
</organism>
<dbReference type="InParanoid" id="A0A074Y4J0"/>
<feature type="signal peptide" evidence="3">
    <location>
        <begin position="1"/>
        <end position="16"/>
    </location>
</feature>
<dbReference type="PANTHER" id="PTHR35340:SF8">
    <property type="entry name" value="ASST-DOMAIN-CONTAINING PROTEIN"/>
    <property type="match status" value="1"/>
</dbReference>
<dbReference type="STRING" id="1043005.A0A074Y4J0"/>
<dbReference type="OrthoDB" id="5427350at2759"/>
<proteinExistence type="predicted"/>
<keyword evidence="2" id="KW-1133">Transmembrane helix</keyword>
<evidence type="ECO:0000313" key="5">
    <source>
        <dbReference type="Proteomes" id="UP000030641"/>
    </source>
</evidence>
<evidence type="ECO:0000256" key="2">
    <source>
        <dbReference type="SAM" id="Phobius"/>
    </source>
</evidence>
<dbReference type="HOGENOM" id="CLU_018249_1_1_1"/>
<name>A0A074Y4J0_AURSE</name>
<keyword evidence="2" id="KW-0812">Transmembrane</keyword>
<dbReference type="Pfam" id="PF14269">
    <property type="entry name" value="Arylsulfotran_2"/>
    <property type="match status" value="1"/>
</dbReference>
<keyword evidence="5" id="KW-1185">Reference proteome</keyword>
<evidence type="ECO:0008006" key="6">
    <source>
        <dbReference type="Google" id="ProtNLM"/>
    </source>
</evidence>
<evidence type="ECO:0000256" key="3">
    <source>
        <dbReference type="SAM" id="SignalP"/>
    </source>
</evidence>
<dbReference type="AlphaFoldDB" id="A0A074Y4J0"/>